<evidence type="ECO:0000256" key="5">
    <source>
        <dbReference type="ARBA" id="ARBA00023002"/>
    </source>
</evidence>
<dbReference type="InterPro" id="IPR036250">
    <property type="entry name" value="AcylCo_DH-like_C"/>
</dbReference>
<name>A0AA35CKE4_9FIRM</name>
<protein>
    <submittedName>
        <fullName evidence="12">Acyl-CoA dehydrogenase</fullName>
    </submittedName>
</protein>
<dbReference type="GO" id="GO:0003995">
    <property type="term" value="F:acyl-CoA dehydrogenase activity"/>
    <property type="evidence" value="ECO:0007669"/>
    <property type="project" value="InterPro"/>
</dbReference>
<keyword evidence="13" id="KW-1185">Reference proteome</keyword>
<dbReference type="InterPro" id="IPR049426">
    <property type="entry name" value="Acyl-CoA-dh-like_C"/>
</dbReference>
<evidence type="ECO:0000259" key="8">
    <source>
        <dbReference type="Pfam" id="PF00441"/>
    </source>
</evidence>
<dbReference type="SUPFAM" id="SSF56645">
    <property type="entry name" value="Acyl-CoA dehydrogenase NM domain-like"/>
    <property type="match status" value="1"/>
</dbReference>
<dbReference type="PANTHER" id="PTHR43884:SF12">
    <property type="entry name" value="ISOVALERYL-COA DEHYDROGENASE, MITOCHONDRIAL-RELATED"/>
    <property type="match status" value="1"/>
</dbReference>
<comment type="cofactor">
    <cofactor evidence="1 7">
        <name>FAD</name>
        <dbReference type="ChEBI" id="CHEBI:57692"/>
    </cofactor>
</comment>
<dbReference type="PROSITE" id="PS00072">
    <property type="entry name" value="ACYL_COA_DH_1"/>
    <property type="match status" value="1"/>
</dbReference>
<dbReference type="InterPro" id="IPR006091">
    <property type="entry name" value="Acyl-CoA_Oxase/DH_mid-dom"/>
</dbReference>
<dbReference type="FunFam" id="2.40.110.10:FF:000006">
    <property type="entry name" value="very long-chain specific acyl-CoA dehydrogenase, mitochondrial"/>
    <property type="match status" value="1"/>
</dbReference>
<dbReference type="GO" id="GO:0050660">
    <property type="term" value="F:flavin adenine dinucleotide binding"/>
    <property type="evidence" value="ECO:0007669"/>
    <property type="project" value="InterPro"/>
</dbReference>
<evidence type="ECO:0000256" key="3">
    <source>
        <dbReference type="ARBA" id="ARBA00022630"/>
    </source>
</evidence>
<dbReference type="Pfam" id="PF00441">
    <property type="entry name" value="Acyl-CoA_dh_1"/>
    <property type="match status" value="1"/>
</dbReference>
<feature type="domain" description="Acyl-CoA oxidase/dehydrogenase middle" evidence="9">
    <location>
        <begin position="142"/>
        <end position="234"/>
    </location>
</feature>
<dbReference type="SUPFAM" id="SSF47203">
    <property type="entry name" value="Acyl-CoA dehydrogenase C-terminal domain-like"/>
    <property type="match status" value="1"/>
</dbReference>
<dbReference type="Gene3D" id="1.10.540.10">
    <property type="entry name" value="Acyl-CoA dehydrogenase/oxidase, N-terminal domain"/>
    <property type="match status" value="1"/>
</dbReference>
<evidence type="ECO:0000256" key="2">
    <source>
        <dbReference type="ARBA" id="ARBA00009347"/>
    </source>
</evidence>
<dbReference type="FunFam" id="1.20.140.10:FF:000019">
    <property type="entry name" value="Acyl-CoA dehydrogenase"/>
    <property type="match status" value="1"/>
</dbReference>
<evidence type="ECO:0000259" key="11">
    <source>
        <dbReference type="Pfam" id="PF21263"/>
    </source>
</evidence>
<feature type="domain" description="Acyl-CoA dehydrogenase-like C-terminal" evidence="11">
    <location>
        <begin position="460"/>
        <end position="562"/>
    </location>
</feature>
<evidence type="ECO:0000256" key="6">
    <source>
        <dbReference type="ARBA" id="ARBA00052546"/>
    </source>
</evidence>
<dbReference type="InterPro" id="IPR046373">
    <property type="entry name" value="Acyl-CoA_Oxase/DH_mid-dom_sf"/>
</dbReference>
<dbReference type="Proteomes" id="UP001163687">
    <property type="component" value="Chromosome"/>
</dbReference>
<evidence type="ECO:0000256" key="4">
    <source>
        <dbReference type="ARBA" id="ARBA00022827"/>
    </source>
</evidence>
<feature type="domain" description="Acyl-CoA dehydrogenase/oxidase N-terminal" evidence="10">
    <location>
        <begin position="26"/>
        <end position="138"/>
    </location>
</feature>
<dbReference type="InterPro" id="IPR006089">
    <property type="entry name" value="Acyl-CoA_DH_CS"/>
</dbReference>
<dbReference type="Pfam" id="PF02770">
    <property type="entry name" value="Acyl-CoA_dh_M"/>
    <property type="match status" value="1"/>
</dbReference>
<dbReference type="Gene3D" id="1.20.140.10">
    <property type="entry name" value="Butyryl-CoA Dehydrogenase, subunit A, domain 3"/>
    <property type="match status" value="2"/>
</dbReference>
<dbReference type="InterPro" id="IPR009075">
    <property type="entry name" value="AcylCo_DH/oxidase_C"/>
</dbReference>
<dbReference type="FunFam" id="1.10.540.10:FF:000001">
    <property type="entry name" value="Very long-chain-specific acyl-CoA dehydrogenase, mitochondrial"/>
    <property type="match status" value="1"/>
</dbReference>
<evidence type="ECO:0000256" key="7">
    <source>
        <dbReference type="RuleBase" id="RU362125"/>
    </source>
</evidence>
<dbReference type="EMBL" id="AP025628">
    <property type="protein sequence ID" value="BDG58945.1"/>
    <property type="molecule type" value="Genomic_DNA"/>
</dbReference>
<accession>A0AA35CKE4</accession>
<comment type="catalytic activity">
    <reaction evidence="6">
        <text>a 2,3-saturated acyl-CoA + A = a 2,3-dehydroacyl-CoA + AH2</text>
        <dbReference type="Rhea" id="RHEA:48608"/>
        <dbReference type="ChEBI" id="CHEBI:13193"/>
        <dbReference type="ChEBI" id="CHEBI:17499"/>
        <dbReference type="ChEBI" id="CHEBI:60015"/>
        <dbReference type="ChEBI" id="CHEBI:65111"/>
    </reaction>
</comment>
<dbReference type="Pfam" id="PF02771">
    <property type="entry name" value="Acyl-CoA_dh_N"/>
    <property type="match status" value="1"/>
</dbReference>
<dbReference type="Gene3D" id="2.40.110.10">
    <property type="entry name" value="Butyryl-CoA Dehydrogenase, subunit A, domain 2"/>
    <property type="match status" value="1"/>
</dbReference>
<evidence type="ECO:0000313" key="13">
    <source>
        <dbReference type="Proteomes" id="UP001163687"/>
    </source>
</evidence>
<dbReference type="KEGG" id="cmic:caldi_00350"/>
<gene>
    <name evidence="12" type="primary">acdA</name>
    <name evidence="12" type="ORF">caldi_00350</name>
</gene>
<evidence type="ECO:0000259" key="10">
    <source>
        <dbReference type="Pfam" id="PF02771"/>
    </source>
</evidence>
<keyword evidence="5 7" id="KW-0560">Oxidoreductase</keyword>
<dbReference type="InterPro" id="IPR013786">
    <property type="entry name" value="AcylCoA_DH/ox_N"/>
</dbReference>
<sequence>MTRHKGGSFLIEAAAPEDVFTPEDLSAEQRAIGDTVREFVEREVWPALPAMERHEFEHNVRLLRRAAELGLTGIEIPEEFGGLGLDKVTAAVVTENMGPGASFAVTFGAHTGIGTLPIVFFGNRDQKARYLPALASAEKIAAYALTEPESGSDALSARTTARLSPDGQHYILNGTKQWISNGGFADVFVLYAKVDGEKFTAFIVERGFPGVSTGAEEHKMGLLGSSTVQVILQDAQVPVANVLHEVGKGHQVAFNILNIGRFKLAAGCVGSSKHVLGLAARYAQERHQFGRPIASFPLIQQKLADMAVRTYAAESMVYRTAGLLEEGLAEIDPGAEDAGRLSARAIHEYAVEASANKVFASEVLDFVVDEGVQIHGGYGYMREYEVERAFRDARINRIFEGTNEINRLLVPGELVRRALKGDLALLPAMEQLQRELVTLVPPVPAGAVPLEVESWLVEAARKLTLMVAGLGVQKYGTALEGEQELLAGVADMVIDLFAMESAILRARKAVLRSGPEDAQGHVDLATAATHDAFDRIESTARRLLAAIEEGDALRSQLAVVRKLARRDPVNRVALGRRIARRVLAAGGYTVAG</sequence>
<dbReference type="AlphaFoldDB" id="A0AA35CKE4"/>
<dbReference type="RefSeq" id="WP_264843070.1">
    <property type="nucleotide sequence ID" value="NZ_AP025628.1"/>
</dbReference>
<dbReference type="InterPro" id="IPR037069">
    <property type="entry name" value="AcylCoA_DH/ox_N_sf"/>
</dbReference>
<dbReference type="InterPro" id="IPR009100">
    <property type="entry name" value="AcylCoA_DH/oxidase_NM_dom_sf"/>
</dbReference>
<evidence type="ECO:0000259" key="9">
    <source>
        <dbReference type="Pfam" id="PF02770"/>
    </source>
</evidence>
<evidence type="ECO:0000256" key="1">
    <source>
        <dbReference type="ARBA" id="ARBA00001974"/>
    </source>
</evidence>
<reference evidence="12" key="1">
    <citation type="submission" date="2022-03" db="EMBL/GenBank/DDBJ databases">
        <title>Complete genome sequence of Caldinitratiruptor microaerophilus.</title>
        <authorList>
            <person name="Mukaiyama R."/>
            <person name="Nishiyama T."/>
            <person name="Ueda K."/>
        </authorList>
    </citation>
    <scope>NUCLEOTIDE SEQUENCE</scope>
    <source>
        <strain evidence="12">JCM 16183</strain>
    </source>
</reference>
<dbReference type="Pfam" id="PF21263">
    <property type="entry name" value="Acyl-CoA-dh_C"/>
    <property type="match status" value="1"/>
</dbReference>
<comment type="similarity">
    <text evidence="2 7">Belongs to the acyl-CoA dehydrogenase family.</text>
</comment>
<dbReference type="PROSITE" id="PS00073">
    <property type="entry name" value="ACYL_COA_DH_2"/>
    <property type="match status" value="1"/>
</dbReference>
<proteinExistence type="inferred from homology"/>
<organism evidence="12 13">
    <name type="scientific">Caldinitratiruptor microaerophilus</name>
    <dbReference type="NCBI Taxonomy" id="671077"/>
    <lineage>
        <taxon>Bacteria</taxon>
        <taxon>Bacillati</taxon>
        <taxon>Bacillota</taxon>
        <taxon>Clostridia</taxon>
        <taxon>Eubacteriales</taxon>
        <taxon>Symbiobacteriaceae</taxon>
        <taxon>Caldinitratiruptor</taxon>
    </lineage>
</organism>
<feature type="domain" description="Acyl-CoA dehydrogenase/oxidase C-terminal" evidence="8">
    <location>
        <begin position="247"/>
        <end position="410"/>
    </location>
</feature>
<keyword evidence="3 7" id="KW-0285">Flavoprotein</keyword>
<dbReference type="PANTHER" id="PTHR43884">
    <property type="entry name" value="ACYL-COA DEHYDROGENASE"/>
    <property type="match status" value="1"/>
</dbReference>
<keyword evidence="4 7" id="KW-0274">FAD</keyword>
<evidence type="ECO:0000313" key="12">
    <source>
        <dbReference type="EMBL" id="BDG58945.1"/>
    </source>
</evidence>